<dbReference type="GeneID" id="70240375"/>
<protein>
    <submittedName>
        <fullName evidence="1">Uncharacterized protein</fullName>
    </submittedName>
</protein>
<accession>A0AAD4KJ37</accession>
<reference evidence="1" key="1">
    <citation type="submission" date="2021-12" db="EMBL/GenBank/DDBJ databases">
        <title>Convergent genome expansion in fungi linked to evolution of root-endophyte symbiosis.</title>
        <authorList>
            <consortium name="DOE Joint Genome Institute"/>
            <person name="Ke Y.-H."/>
            <person name="Bonito G."/>
            <person name="Liao H.-L."/>
            <person name="Looney B."/>
            <person name="Rojas-Flechas A."/>
            <person name="Nash J."/>
            <person name="Hameed K."/>
            <person name="Schadt C."/>
            <person name="Martin F."/>
            <person name="Crous P.W."/>
            <person name="Miettinen O."/>
            <person name="Magnuson J.K."/>
            <person name="Labbe J."/>
            <person name="Jacobson D."/>
            <person name="Doktycz M.J."/>
            <person name="Veneault-Fourrey C."/>
            <person name="Kuo A."/>
            <person name="Mondo S."/>
            <person name="Calhoun S."/>
            <person name="Riley R."/>
            <person name="Ohm R."/>
            <person name="LaButti K."/>
            <person name="Andreopoulos B."/>
            <person name="Pangilinan J."/>
            <person name="Nolan M."/>
            <person name="Tritt A."/>
            <person name="Clum A."/>
            <person name="Lipzen A."/>
            <person name="Daum C."/>
            <person name="Barry K."/>
            <person name="Grigoriev I.V."/>
            <person name="Vilgalys R."/>
        </authorList>
    </citation>
    <scope>NUCLEOTIDE SEQUENCE</scope>
    <source>
        <strain evidence="1">PMI_201</strain>
    </source>
</reference>
<organism evidence="1 2">
    <name type="scientific">Talaromyces proteolyticus</name>
    <dbReference type="NCBI Taxonomy" id="1131652"/>
    <lineage>
        <taxon>Eukaryota</taxon>
        <taxon>Fungi</taxon>
        <taxon>Dikarya</taxon>
        <taxon>Ascomycota</taxon>
        <taxon>Pezizomycotina</taxon>
        <taxon>Eurotiomycetes</taxon>
        <taxon>Eurotiomycetidae</taxon>
        <taxon>Eurotiales</taxon>
        <taxon>Trichocomaceae</taxon>
        <taxon>Talaromyces</taxon>
        <taxon>Talaromyces sect. Bacilispori</taxon>
    </lineage>
</organism>
<dbReference type="AlphaFoldDB" id="A0AAD4KJ37"/>
<dbReference type="Proteomes" id="UP001201262">
    <property type="component" value="Unassembled WGS sequence"/>
</dbReference>
<keyword evidence="2" id="KW-1185">Reference proteome</keyword>
<gene>
    <name evidence="1" type="ORF">BGW36DRAFT_262775</name>
</gene>
<evidence type="ECO:0000313" key="2">
    <source>
        <dbReference type="Proteomes" id="UP001201262"/>
    </source>
</evidence>
<proteinExistence type="predicted"/>
<sequence>QAPKAVARHLYQFKTGHAQLAAYLHRIGRRDTPLCRGCSEGAETAAHLLL</sequence>
<evidence type="ECO:0000313" key="1">
    <source>
        <dbReference type="EMBL" id="KAH8690527.1"/>
    </source>
</evidence>
<dbReference type="EMBL" id="JAJTJA010000013">
    <property type="protein sequence ID" value="KAH8690527.1"/>
    <property type="molecule type" value="Genomic_DNA"/>
</dbReference>
<name>A0AAD4KJ37_9EURO</name>
<feature type="non-terminal residue" evidence="1">
    <location>
        <position position="1"/>
    </location>
</feature>
<dbReference type="RefSeq" id="XP_046066723.1">
    <property type="nucleotide sequence ID" value="XM_046210088.1"/>
</dbReference>
<feature type="non-terminal residue" evidence="1">
    <location>
        <position position="50"/>
    </location>
</feature>
<comment type="caution">
    <text evidence="1">The sequence shown here is derived from an EMBL/GenBank/DDBJ whole genome shotgun (WGS) entry which is preliminary data.</text>
</comment>